<dbReference type="AlphaFoldDB" id="A0A4P9WL44"/>
<feature type="region of interest" description="Disordered" evidence="1">
    <location>
        <begin position="723"/>
        <end position="781"/>
    </location>
</feature>
<feature type="compositionally biased region" description="Basic and acidic residues" evidence="1">
    <location>
        <begin position="397"/>
        <end position="423"/>
    </location>
</feature>
<dbReference type="EMBL" id="KZ994849">
    <property type="protein sequence ID" value="RKO91910.1"/>
    <property type="molecule type" value="Genomic_DNA"/>
</dbReference>
<sequence length="875" mass="93021">MSAFLRKRALSSSSFLQTKTSPSLPACPRATSPFFSTPLCASDQLVPPIITTMVGPSGTVRGESTRQAPTAALDEDRLCVGGSLSARQRWRGTRHDSGSGAFGFGARPVPGPGKGGSGLGGSRRSVTGSAEEAVAAHDAFLNRLGSKLSAISRDGSIVSLLPTRPPNPNSTTIAPAIAPTGAARSRFKSSRHIILQRPKIKMPNRRPKPLMQRVNAPVEDAPVPGAGDARGSLEADAMSDGEVDVESSTILNRSATPALTSQNHAPPPTAPTVAAAAEPDPEVQPPKTGTQSPLRASDPTDAAPIAFDPASTLITDNAVRSVSAAAEPSHHRPVSQPINATLVTSLSQCSSWTVATMMGLSRIIEKSFWDADEGGERVDQAPSRRSSLGSRDANSIPRRESLIGSRESRTAPFDSGKRRDDPRAPSLDPDDYDMPGSFVPSLVRLPVLTPTTARLPSPHPIPSPSSTPTMRTLRIHSQLRPHHGKEARTHRARQSSSSQVAHYPKYNSQQEQQQNQQHQQQQPLRAKNAERAGGESTACIPEMYRSYPQIMGTPIGAPTQSPPSPSPTTVAPLSAIPPPPLLTSQDLAPLLSTSPTLPTPGPISIPSKTIIFTAPDPRPSGRRPMVPVARPPSSLDDHPAVSVSLPRIVDTKAQRAGSAMLEKGAGKGFVRFDAMRLGGLGPEKDGEEYLARLEKHQKQRYYGAQVRALAMSSLRRAIRVSSSPQLGNSLPPSFDANSTARPASTVPADDDAAPTLERRPPLVVGRHASLEEVEEATAKRERAIPANGHSIWAEHEISHYAPLFLILQMRIYAASIKRPTTFVPSSPLATPSTPATILVPSEAPPTAAATTLRELEAEHARDVAAVESIRRELGL</sequence>
<evidence type="ECO:0000313" key="2">
    <source>
        <dbReference type="EMBL" id="RKO91910.1"/>
    </source>
</evidence>
<proteinExistence type="predicted"/>
<feature type="region of interest" description="Disordered" evidence="1">
    <location>
        <begin position="89"/>
        <end position="125"/>
    </location>
</feature>
<reference evidence="3" key="1">
    <citation type="journal article" date="2018" name="Nat. Microbiol.">
        <title>Leveraging single-cell genomics to expand the fungal tree of life.</title>
        <authorList>
            <person name="Ahrendt S.R."/>
            <person name="Quandt C.A."/>
            <person name="Ciobanu D."/>
            <person name="Clum A."/>
            <person name="Salamov A."/>
            <person name="Andreopoulos B."/>
            <person name="Cheng J.F."/>
            <person name="Woyke T."/>
            <person name="Pelin A."/>
            <person name="Henrissat B."/>
            <person name="Reynolds N.K."/>
            <person name="Benny G.L."/>
            <person name="Smith M.E."/>
            <person name="James T.Y."/>
            <person name="Grigoriev I.V."/>
        </authorList>
    </citation>
    <scope>NUCLEOTIDE SEQUENCE [LARGE SCALE GENOMIC DNA]</scope>
</reference>
<protein>
    <submittedName>
        <fullName evidence="2">Uncharacterized protein</fullName>
    </submittedName>
</protein>
<feature type="compositionally biased region" description="Low complexity" evidence="1">
    <location>
        <begin position="509"/>
        <end position="522"/>
    </location>
</feature>
<gene>
    <name evidence="2" type="ORF">BDK51DRAFT_45857</name>
</gene>
<organism evidence="2 3">
    <name type="scientific">Blyttiomyces helicus</name>
    <dbReference type="NCBI Taxonomy" id="388810"/>
    <lineage>
        <taxon>Eukaryota</taxon>
        <taxon>Fungi</taxon>
        <taxon>Fungi incertae sedis</taxon>
        <taxon>Chytridiomycota</taxon>
        <taxon>Chytridiomycota incertae sedis</taxon>
        <taxon>Chytridiomycetes</taxon>
        <taxon>Chytridiomycetes incertae sedis</taxon>
        <taxon>Blyttiomyces</taxon>
    </lineage>
</organism>
<keyword evidence="3" id="KW-1185">Reference proteome</keyword>
<name>A0A4P9WL44_9FUNG</name>
<feature type="compositionally biased region" description="Polar residues" evidence="1">
    <location>
        <begin position="723"/>
        <end position="742"/>
    </location>
</feature>
<feature type="region of interest" description="Disordered" evidence="1">
    <location>
        <begin position="550"/>
        <end position="570"/>
    </location>
</feature>
<feature type="region of interest" description="Disordered" evidence="1">
    <location>
        <begin position="450"/>
        <end position="469"/>
    </location>
</feature>
<feature type="region of interest" description="Disordered" evidence="1">
    <location>
        <begin position="201"/>
        <end position="305"/>
    </location>
</feature>
<dbReference type="OrthoDB" id="2141195at2759"/>
<dbReference type="Proteomes" id="UP000269721">
    <property type="component" value="Unassembled WGS sequence"/>
</dbReference>
<evidence type="ECO:0000313" key="3">
    <source>
        <dbReference type="Proteomes" id="UP000269721"/>
    </source>
</evidence>
<feature type="region of interest" description="Disordered" evidence="1">
    <location>
        <begin position="372"/>
        <end position="435"/>
    </location>
</feature>
<feature type="compositionally biased region" description="Gly residues" evidence="1">
    <location>
        <begin position="112"/>
        <end position="121"/>
    </location>
</feature>
<evidence type="ECO:0000256" key="1">
    <source>
        <dbReference type="SAM" id="MobiDB-lite"/>
    </source>
</evidence>
<feature type="compositionally biased region" description="Polar residues" evidence="1">
    <location>
        <begin position="246"/>
        <end position="264"/>
    </location>
</feature>
<accession>A0A4P9WL44</accession>
<feature type="region of interest" description="Disordered" evidence="1">
    <location>
        <begin position="479"/>
        <end position="534"/>
    </location>
</feature>
<feature type="compositionally biased region" description="Polar residues" evidence="1">
    <location>
        <begin position="383"/>
        <end position="393"/>
    </location>
</feature>